<sequence length="132" mass="15072">METIEPKILPLVDALNATGIVRTFSSCEGHYDPAEQTIRDRNHAEVRFVPAAGYSAQDVEQWLGRVLIRFKKKHGVMPMQVVGYKLFTPFDDDIDETFVLELKPFNRFEPPHTKRTDTDEAVLRLVQVLSAT</sequence>
<evidence type="ECO:0000313" key="1">
    <source>
        <dbReference type="EMBL" id="OIN59580.1"/>
    </source>
</evidence>
<comment type="caution">
    <text evidence="1">The sequence shown here is derived from an EMBL/GenBank/DDBJ whole genome shotgun (WGS) entry which is preliminary data.</text>
</comment>
<organism evidence="1 2">
    <name type="scientific">Arsenicibacter rosenii</name>
    <dbReference type="NCBI Taxonomy" id="1750698"/>
    <lineage>
        <taxon>Bacteria</taxon>
        <taxon>Pseudomonadati</taxon>
        <taxon>Bacteroidota</taxon>
        <taxon>Cytophagia</taxon>
        <taxon>Cytophagales</taxon>
        <taxon>Spirosomataceae</taxon>
        <taxon>Arsenicibacter</taxon>
    </lineage>
</organism>
<accession>A0A1S2VMG3</accession>
<gene>
    <name evidence="1" type="ORF">BLX24_06810</name>
</gene>
<name>A0A1S2VMG3_9BACT</name>
<proteinExistence type="predicted"/>
<dbReference type="Proteomes" id="UP000181790">
    <property type="component" value="Unassembled WGS sequence"/>
</dbReference>
<reference evidence="1 2" key="1">
    <citation type="submission" date="2016-10" db="EMBL/GenBank/DDBJ databases">
        <title>Arsenicibacter rosenii gen. nov., sp. nov., an efficient arsenic-methylating bacterium isolated from an arsenic-contaminated paddy soil.</title>
        <authorList>
            <person name="Huang K."/>
        </authorList>
    </citation>
    <scope>NUCLEOTIDE SEQUENCE [LARGE SCALE GENOMIC DNA]</scope>
    <source>
        <strain evidence="1 2">SM-1</strain>
    </source>
</reference>
<protein>
    <submittedName>
        <fullName evidence="1">Uncharacterized protein</fullName>
    </submittedName>
</protein>
<dbReference type="EMBL" id="MORL01000003">
    <property type="protein sequence ID" value="OIN59580.1"/>
    <property type="molecule type" value="Genomic_DNA"/>
</dbReference>
<evidence type="ECO:0000313" key="2">
    <source>
        <dbReference type="Proteomes" id="UP000181790"/>
    </source>
</evidence>
<dbReference type="AlphaFoldDB" id="A0A1S2VMG3"/>
<dbReference type="RefSeq" id="WP_071502375.1">
    <property type="nucleotide sequence ID" value="NZ_MORL01000003.1"/>
</dbReference>
<keyword evidence="2" id="KW-1185">Reference proteome</keyword>
<dbReference type="OrthoDB" id="958730at2"/>